<dbReference type="EMBL" id="MHKU01000037">
    <property type="protein sequence ID" value="OGY96311.1"/>
    <property type="molecule type" value="Genomic_DNA"/>
</dbReference>
<feature type="compositionally biased region" description="Basic residues" evidence="1">
    <location>
        <begin position="189"/>
        <end position="199"/>
    </location>
</feature>
<sequence length="199" mass="22707">MSKDKVGALRDHVDRTCRRANQLLDILRRVAKTEFRVKQIRNLGAPDPMVRIAECSLREAEGKLAVFLAHYPKLAESAALLRLFCLKAEAERASLEELYGKNAAGKAIEHLASALEETRLQLVRDGKTRRLVRMLIKNGRAVEAEKVLCGVFPNYELLRFLVGEIKDGVLDLLKELTHASRERGEQEKQKKRKRPKKKR</sequence>
<feature type="region of interest" description="Disordered" evidence="1">
    <location>
        <begin position="180"/>
        <end position="199"/>
    </location>
</feature>
<reference evidence="2 3" key="1">
    <citation type="journal article" date="2016" name="Nat. Commun.">
        <title>Thousands of microbial genomes shed light on interconnected biogeochemical processes in an aquifer system.</title>
        <authorList>
            <person name="Anantharaman K."/>
            <person name="Brown C.T."/>
            <person name="Hug L.A."/>
            <person name="Sharon I."/>
            <person name="Castelle C.J."/>
            <person name="Probst A.J."/>
            <person name="Thomas B.C."/>
            <person name="Singh A."/>
            <person name="Wilkins M.J."/>
            <person name="Karaoz U."/>
            <person name="Brodie E.L."/>
            <person name="Williams K.H."/>
            <person name="Hubbard S.S."/>
            <person name="Banfield J.F."/>
        </authorList>
    </citation>
    <scope>NUCLEOTIDE SEQUENCE [LARGE SCALE GENOMIC DNA]</scope>
</reference>
<name>A0A1G2C5B1_9BACT</name>
<gene>
    <name evidence="2" type="ORF">A2122_00725</name>
</gene>
<dbReference type="AlphaFoldDB" id="A0A1G2C5B1"/>
<evidence type="ECO:0000313" key="2">
    <source>
        <dbReference type="EMBL" id="OGY96311.1"/>
    </source>
</evidence>
<proteinExistence type="predicted"/>
<protein>
    <submittedName>
        <fullName evidence="2">Uncharacterized protein</fullName>
    </submittedName>
</protein>
<evidence type="ECO:0000313" key="3">
    <source>
        <dbReference type="Proteomes" id="UP000176648"/>
    </source>
</evidence>
<evidence type="ECO:0000256" key="1">
    <source>
        <dbReference type="SAM" id="MobiDB-lite"/>
    </source>
</evidence>
<accession>A0A1G2C5B1</accession>
<organism evidence="2 3">
    <name type="scientific">Candidatus Liptonbacteria bacterium GWB1_49_6</name>
    <dbReference type="NCBI Taxonomy" id="1798644"/>
    <lineage>
        <taxon>Bacteria</taxon>
        <taxon>Candidatus Liptoniibacteriota</taxon>
    </lineage>
</organism>
<comment type="caution">
    <text evidence="2">The sequence shown here is derived from an EMBL/GenBank/DDBJ whole genome shotgun (WGS) entry which is preliminary data.</text>
</comment>
<dbReference type="Proteomes" id="UP000176648">
    <property type="component" value="Unassembled WGS sequence"/>
</dbReference>